<dbReference type="PROSITE" id="PS51155">
    <property type="entry name" value="CHIT_BIND_RR_2"/>
    <property type="match status" value="1"/>
</dbReference>
<sequence>MKVFVILSVVVLASASLEPAGYRPPGSSPSTRYLPANRNVAIPSNQYLPAHVAPPNNQYLPAHVASPNNQYLPAHVASPNKQYLPPSSSQYSSPSSQYLSPSSQYSGPSSQYSTPSSQYSSPSKIYLPASASASQQYSAPSHSSGPSQSSFSSAPVNHYSSPSNRYLPAQTQRYSQSGYQYGSAEDSAPAKYDFEYQVNDEYGNDFGHKESRDGDNTQGVYTVLLPDGRKQIVHYEADQDGYKPRITYEESKQAYNGYTRQGSHGGYPQAGPY</sequence>
<dbReference type="InterPro" id="IPR051217">
    <property type="entry name" value="Insect_Cuticle_Struc_Prot"/>
</dbReference>
<dbReference type="Pfam" id="PF00379">
    <property type="entry name" value="Chitin_bind_4"/>
    <property type="match status" value="1"/>
</dbReference>
<feature type="signal peptide" evidence="4">
    <location>
        <begin position="1"/>
        <end position="15"/>
    </location>
</feature>
<feature type="chain" id="PRO_5042564616" evidence="4">
    <location>
        <begin position="16"/>
        <end position="273"/>
    </location>
</feature>
<dbReference type="KEGG" id="ccin:107270364"/>
<evidence type="ECO:0000256" key="3">
    <source>
        <dbReference type="SAM" id="MobiDB-lite"/>
    </source>
</evidence>
<dbReference type="InterPro" id="IPR031311">
    <property type="entry name" value="CHIT_BIND_RR_consensus"/>
</dbReference>
<gene>
    <name evidence="6" type="primary">LOC107270364</name>
</gene>
<feature type="compositionally biased region" description="Low complexity" evidence="3">
    <location>
        <begin position="136"/>
        <end position="155"/>
    </location>
</feature>
<evidence type="ECO:0000313" key="5">
    <source>
        <dbReference type="Proteomes" id="UP000694920"/>
    </source>
</evidence>
<evidence type="ECO:0000313" key="6">
    <source>
        <dbReference type="RefSeq" id="XP_015600791.1"/>
    </source>
</evidence>
<dbReference type="GeneID" id="107270364"/>
<protein>
    <submittedName>
        <fullName evidence="6">Pro-resilin isoform X1</fullName>
    </submittedName>
</protein>
<name>A0AAJ7C4C7_CEPCN</name>
<dbReference type="InterPro" id="IPR000618">
    <property type="entry name" value="Insect_cuticle"/>
</dbReference>
<keyword evidence="4" id="KW-0732">Signal</keyword>
<feature type="compositionally biased region" description="Polar residues" evidence="3">
    <location>
        <begin position="158"/>
        <end position="180"/>
    </location>
</feature>
<accession>A0AAJ7C4C7</accession>
<feature type="region of interest" description="Disordered" evidence="3">
    <location>
        <begin position="136"/>
        <end position="196"/>
    </location>
</feature>
<dbReference type="PROSITE" id="PS00233">
    <property type="entry name" value="CHIT_BIND_RR_1"/>
    <property type="match status" value="1"/>
</dbReference>
<dbReference type="GO" id="GO:0031012">
    <property type="term" value="C:extracellular matrix"/>
    <property type="evidence" value="ECO:0007669"/>
    <property type="project" value="TreeGrafter"/>
</dbReference>
<dbReference type="GO" id="GO:0005615">
    <property type="term" value="C:extracellular space"/>
    <property type="evidence" value="ECO:0007669"/>
    <property type="project" value="TreeGrafter"/>
</dbReference>
<keyword evidence="1 2" id="KW-0193">Cuticle</keyword>
<evidence type="ECO:0000256" key="2">
    <source>
        <dbReference type="PROSITE-ProRule" id="PRU00497"/>
    </source>
</evidence>
<dbReference type="RefSeq" id="XP_015600791.1">
    <property type="nucleotide sequence ID" value="XM_015745305.1"/>
</dbReference>
<dbReference type="Proteomes" id="UP000694920">
    <property type="component" value="Unplaced"/>
</dbReference>
<keyword evidence="5" id="KW-1185">Reference proteome</keyword>
<feature type="region of interest" description="Disordered" evidence="3">
    <location>
        <begin position="71"/>
        <end position="123"/>
    </location>
</feature>
<evidence type="ECO:0000256" key="4">
    <source>
        <dbReference type="SAM" id="SignalP"/>
    </source>
</evidence>
<dbReference type="PANTHER" id="PTHR12236:SF98">
    <property type="entry name" value="CUTICULAR PROTEIN 56F"/>
    <property type="match status" value="1"/>
</dbReference>
<evidence type="ECO:0000256" key="1">
    <source>
        <dbReference type="ARBA" id="ARBA00022460"/>
    </source>
</evidence>
<proteinExistence type="predicted"/>
<dbReference type="PANTHER" id="PTHR12236">
    <property type="entry name" value="STRUCTURAL CONTITUENT OF CUTICLE"/>
    <property type="match status" value="1"/>
</dbReference>
<reference evidence="6" key="1">
    <citation type="submission" date="2025-08" db="UniProtKB">
        <authorList>
            <consortium name="RefSeq"/>
        </authorList>
    </citation>
    <scope>IDENTIFICATION</scope>
</reference>
<dbReference type="AlphaFoldDB" id="A0AAJ7C4C7"/>
<dbReference type="GO" id="GO:0042302">
    <property type="term" value="F:structural constituent of cuticle"/>
    <property type="evidence" value="ECO:0007669"/>
    <property type="project" value="UniProtKB-UniRule"/>
</dbReference>
<organism evidence="5 6">
    <name type="scientific">Cephus cinctus</name>
    <name type="common">Wheat stem sawfly</name>
    <dbReference type="NCBI Taxonomy" id="211228"/>
    <lineage>
        <taxon>Eukaryota</taxon>
        <taxon>Metazoa</taxon>
        <taxon>Ecdysozoa</taxon>
        <taxon>Arthropoda</taxon>
        <taxon>Hexapoda</taxon>
        <taxon>Insecta</taxon>
        <taxon>Pterygota</taxon>
        <taxon>Neoptera</taxon>
        <taxon>Endopterygota</taxon>
        <taxon>Hymenoptera</taxon>
        <taxon>Cephoidea</taxon>
        <taxon>Cephidae</taxon>
        <taxon>Cephus</taxon>
    </lineage>
</organism>
<feature type="compositionally biased region" description="Low complexity" evidence="3">
    <location>
        <begin position="82"/>
        <end position="123"/>
    </location>
</feature>